<accession>A0A0F4Z1Q9</accession>
<evidence type="ECO:0000313" key="3">
    <source>
        <dbReference type="Proteomes" id="UP000053958"/>
    </source>
</evidence>
<sequence>MAPDPLPANIHVSTHPCLRAKLSQLRSQSTTSSQEIKSLVHDIAAILGCEALAAGLRTLPSGTTEKKRNKKIGRRKEIMFGWHTTGQDPLDVDYTTEAVEPSNIALIPVLRSGLGMVVALQTLLPFSVPVHHLGLFRERITLQPVEYYNKLPYEPACPSSSDLTALSATAPAPVSTNTAVNKAAATLAILLDPVIATGGSAAAAT</sequence>
<dbReference type="InterPro" id="IPR029057">
    <property type="entry name" value="PRTase-like"/>
</dbReference>
<dbReference type="InterPro" id="IPR000836">
    <property type="entry name" value="PRTase_dom"/>
</dbReference>
<organism evidence="2 3">
    <name type="scientific">Rasamsonia emersonii (strain ATCC 16479 / CBS 393.64 / IMI 116815)</name>
    <dbReference type="NCBI Taxonomy" id="1408163"/>
    <lineage>
        <taxon>Eukaryota</taxon>
        <taxon>Fungi</taxon>
        <taxon>Dikarya</taxon>
        <taxon>Ascomycota</taxon>
        <taxon>Pezizomycotina</taxon>
        <taxon>Eurotiomycetes</taxon>
        <taxon>Eurotiomycetidae</taxon>
        <taxon>Eurotiales</taxon>
        <taxon>Trichocomaceae</taxon>
        <taxon>Rasamsonia</taxon>
    </lineage>
</organism>
<reference evidence="2 3" key="1">
    <citation type="submission" date="2015-04" db="EMBL/GenBank/DDBJ databases">
        <authorList>
            <person name="Heijne W.H."/>
            <person name="Fedorova N.D."/>
            <person name="Nierman W.C."/>
            <person name="Vollebregt A.W."/>
            <person name="Zhao Z."/>
            <person name="Wu L."/>
            <person name="Kumar M."/>
            <person name="Stam H."/>
            <person name="van den Berg M.A."/>
            <person name="Pel H.J."/>
        </authorList>
    </citation>
    <scope>NUCLEOTIDE SEQUENCE [LARGE SCALE GENOMIC DNA]</scope>
    <source>
        <strain evidence="2 3">CBS 393.64</strain>
    </source>
</reference>
<comment type="caution">
    <text evidence="2">The sequence shown here is derived from an EMBL/GenBank/DDBJ whole genome shotgun (WGS) entry which is preliminary data.</text>
</comment>
<dbReference type="GeneID" id="25314268"/>
<keyword evidence="3" id="KW-1185">Reference proteome</keyword>
<dbReference type="Gene3D" id="3.40.50.2020">
    <property type="match status" value="1"/>
</dbReference>
<protein>
    <submittedName>
        <fullName evidence="2">Uracil phosphoribosyltransferase</fullName>
    </submittedName>
</protein>
<dbReference type="GO" id="GO:0016757">
    <property type="term" value="F:glycosyltransferase activity"/>
    <property type="evidence" value="ECO:0007669"/>
    <property type="project" value="UniProtKB-KW"/>
</dbReference>
<evidence type="ECO:0000313" key="2">
    <source>
        <dbReference type="EMBL" id="KKA24036.1"/>
    </source>
</evidence>
<dbReference type="STRING" id="1408163.A0A0F4Z1Q9"/>
<evidence type="ECO:0000259" key="1">
    <source>
        <dbReference type="Pfam" id="PF14681"/>
    </source>
</evidence>
<dbReference type="RefSeq" id="XP_013330648.1">
    <property type="nucleotide sequence ID" value="XM_013475194.1"/>
</dbReference>
<keyword evidence="2" id="KW-0328">Glycosyltransferase</keyword>
<dbReference type="Proteomes" id="UP000053958">
    <property type="component" value="Unassembled WGS sequence"/>
</dbReference>
<gene>
    <name evidence="2" type="ORF">T310_1917</name>
</gene>
<dbReference type="Pfam" id="PF14681">
    <property type="entry name" value="UPRTase"/>
    <property type="match status" value="1"/>
</dbReference>
<name>A0A0F4Z1Q9_RASE3</name>
<keyword evidence="2" id="KW-0808">Transferase</keyword>
<dbReference type="SUPFAM" id="SSF53271">
    <property type="entry name" value="PRTase-like"/>
    <property type="match status" value="1"/>
</dbReference>
<proteinExistence type="predicted"/>
<dbReference type="AlphaFoldDB" id="A0A0F4Z1Q9"/>
<feature type="domain" description="Phosphoribosyltransferase" evidence="1">
    <location>
        <begin position="85"/>
        <end position="204"/>
    </location>
</feature>
<dbReference type="EMBL" id="LASV01000076">
    <property type="protein sequence ID" value="KKA24036.1"/>
    <property type="molecule type" value="Genomic_DNA"/>
</dbReference>
<dbReference type="OrthoDB" id="10257085at2759"/>